<evidence type="ECO:0000256" key="6">
    <source>
        <dbReference type="ARBA" id="ARBA00047597"/>
    </source>
</evidence>
<comment type="similarity">
    <text evidence="1 7">Belongs to the Arg-specific ADP-ribosyltransferase family.</text>
</comment>
<dbReference type="PANTHER" id="PTHR10339:SF27">
    <property type="entry name" value="NAD(P)(+)--ARGININE ADP-RIBOSYLTRANSFERASE"/>
    <property type="match status" value="1"/>
</dbReference>
<dbReference type="AlphaFoldDB" id="A0AAJ8B6M6"/>
<dbReference type="GO" id="GO:0106274">
    <property type="term" value="F:NAD+-protein-arginine ADP-ribosyltransferase activity"/>
    <property type="evidence" value="ECO:0007669"/>
    <property type="project" value="UniProtKB-EC"/>
</dbReference>
<dbReference type="GO" id="GO:0016779">
    <property type="term" value="F:nucleotidyltransferase activity"/>
    <property type="evidence" value="ECO:0007669"/>
    <property type="project" value="UniProtKB-KW"/>
</dbReference>
<dbReference type="InterPro" id="IPR000768">
    <property type="entry name" value="ART"/>
</dbReference>
<evidence type="ECO:0000256" key="1">
    <source>
        <dbReference type="ARBA" id="ARBA00009558"/>
    </source>
</evidence>
<keyword evidence="3 7" id="KW-0808">Transferase</keyword>
<dbReference type="GO" id="GO:0003950">
    <property type="term" value="F:NAD+ poly-ADP-ribosyltransferase activity"/>
    <property type="evidence" value="ECO:0007669"/>
    <property type="project" value="TreeGrafter"/>
</dbReference>
<dbReference type="PRINTS" id="PR00970">
    <property type="entry name" value="RIBTRNSFRASE"/>
</dbReference>
<keyword evidence="7" id="KW-0732">Signal</keyword>
<evidence type="ECO:0000256" key="3">
    <source>
        <dbReference type="ARBA" id="ARBA00022679"/>
    </source>
</evidence>
<keyword evidence="7" id="KW-0520">NAD</keyword>
<evidence type="ECO:0000256" key="5">
    <source>
        <dbReference type="ARBA" id="ARBA00022857"/>
    </source>
</evidence>
<dbReference type="Pfam" id="PF01129">
    <property type="entry name" value="ART"/>
    <property type="match status" value="1"/>
</dbReference>
<dbReference type="SUPFAM" id="SSF56399">
    <property type="entry name" value="ADP-ribosylation"/>
    <property type="match status" value="1"/>
</dbReference>
<sequence length="251" mass="28255">MWDRGKLLLAAVVFTALCYRVAAKNLDMAPHAVDVLYDKCRKEAIKEFIHSGVLKAELKGSEGFQKAWSASTQCSEMIPGGIKEHTTALLAYAYGDPRFKKTFNDKVETMGANVSSYVKDFHFKSLHFLLMDYMMLQKPKNCTTVYVLVEPGEQVTAENGSKVRFGRFTTALKSIEVELDGDIILNITSCLFVKLGENICRREMGEILLSPVEEFIVESVNQKSCDDAEYTEIVLKHSGLRSSDRCHIFSR</sequence>
<evidence type="ECO:0000313" key="9">
    <source>
        <dbReference type="RefSeq" id="XP_050926228.1"/>
    </source>
</evidence>
<dbReference type="Gene3D" id="3.90.176.10">
    <property type="entry name" value="Toxin ADP-ribosyltransferase, Chain A, domain 1"/>
    <property type="match status" value="1"/>
</dbReference>
<dbReference type="PANTHER" id="PTHR10339">
    <property type="entry name" value="ADP-RIBOSYLTRANSFERASE"/>
    <property type="match status" value="1"/>
</dbReference>
<evidence type="ECO:0000256" key="7">
    <source>
        <dbReference type="RuleBase" id="RU361228"/>
    </source>
</evidence>
<dbReference type="GeneID" id="108896525"/>
<evidence type="ECO:0000256" key="2">
    <source>
        <dbReference type="ARBA" id="ARBA00022676"/>
    </source>
</evidence>
<keyword evidence="5 7" id="KW-0521">NADP</keyword>
<dbReference type="Proteomes" id="UP000694890">
    <property type="component" value="Linkage group LG5"/>
</dbReference>
<reference evidence="9" key="1">
    <citation type="submission" date="2025-08" db="UniProtKB">
        <authorList>
            <consortium name="RefSeq"/>
        </authorList>
    </citation>
    <scope>IDENTIFICATION</scope>
    <source>
        <tissue evidence="9">Brain</tissue>
    </source>
</reference>
<feature type="signal peptide" evidence="7">
    <location>
        <begin position="1"/>
        <end position="23"/>
    </location>
</feature>
<accession>A0AAJ8B6M6</accession>
<organism evidence="8 9">
    <name type="scientific">Lates calcarifer</name>
    <name type="common">Barramundi</name>
    <name type="synonym">Holocentrus calcarifer</name>
    <dbReference type="NCBI Taxonomy" id="8187"/>
    <lineage>
        <taxon>Eukaryota</taxon>
        <taxon>Metazoa</taxon>
        <taxon>Chordata</taxon>
        <taxon>Craniata</taxon>
        <taxon>Vertebrata</taxon>
        <taxon>Euteleostomi</taxon>
        <taxon>Actinopterygii</taxon>
        <taxon>Neopterygii</taxon>
        <taxon>Teleostei</taxon>
        <taxon>Neoteleostei</taxon>
        <taxon>Acanthomorphata</taxon>
        <taxon>Carangaria</taxon>
        <taxon>Carangaria incertae sedis</taxon>
        <taxon>Centropomidae</taxon>
        <taxon>Lates</taxon>
    </lineage>
</organism>
<proteinExistence type="inferred from homology"/>
<comment type="catalytic activity">
    <reaction evidence="6 7">
        <text>L-arginyl-[protein] + NAD(+) = N(omega)-(ADP-D-ribosyl)-L-arginyl-[protein] + nicotinamide + H(+)</text>
        <dbReference type="Rhea" id="RHEA:19149"/>
        <dbReference type="Rhea" id="RHEA-COMP:10532"/>
        <dbReference type="Rhea" id="RHEA-COMP:15087"/>
        <dbReference type="ChEBI" id="CHEBI:15378"/>
        <dbReference type="ChEBI" id="CHEBI:17154"/>
        <dbReference type="ChEBI" id="CHEBI:29965"/>
        <dbReference type="ChEBI" id="CHEBI:57540"/>
        <dbReference type="ChEBI" id="CHEBI:142554"/>
        <dbReference type="EC" id="2.4.2.31"/>
    </reaction>
</comment>
<dbReference type="InterPro" id="IPR050999">
    <property type="entry name" value="ADP-ribosyltransferase_ARG"/>
</dbReference>
<keyword evidence="4" id="KW-0548">Nucleotidyltransferase</keyword>
<evidence type="ECO:0000313" key="8">
    <source>
        <dbReference type="Proteomes" id="UP000694890"/>
    </source>
</evidence>
<feature type="chain" id="PRO_5042315065" description="NAD(P)(+)--arginine ADP-ribosyltransferase" evidence="7">
    <location>
        <begin position="24"/>
        <end position="251"/>
    </location>
</feature>
<dbReference type="EC" id="2.4.2.31" evidence="7"/>
<gene>
    <name evidence="9" type="primary">si:ch211-145b13.6</name>
</gene>
<dbReference type="RefSeq" id="XP_050926228.1">
    <property type="nucleotide sequence ID" value="XM_051070271.1"/>
</dbReference>
<protein>
    <recommendedName>
        <fullName evidence="7">NAD(P)(+)--arginine ADP-ribosyltransferase</fullName>
        <ecNumber evidence="7">2.4.2.31</ecNumber>
    </recommendedName>
    <alternativeName>
        <fullName evidence="7">Mono(ADP-ribosyl)transferase</fullName>
    </alternativeName>
</protein>
<keyword evidence="2 7" id="KW-0328">Glycosyltransferase</keyword>
<name>A0AAJ8B6M6_LATCA</name>
<evidence type="ECO:0000256" key="4">
    <source>
        <dbReference type="ARBA" id="ARBA00022695"/>
    </source>
</evidence>
<dbReference type="KEGG" id="lcf:108896525"/>